<evidence type="ECO:0000313" key="2">
    <source>
        <dbReference type="Proteomes" id="UP000314294"/>
    </source>
</evidence>
<gene>
    <name evidence="1" type="ORF">EYF80_002006</name>
</gene>
<comment type="caution">
    <text evidence="1">The sequence shown here is derived from an EMBL/GenBank/DDBJ whole genome shotgun (WGS) entry which is preliminary data.</text>
</comment>
<protein>
    <submittedName>
        <fullName evidence="1">Uncharacterized protein</fullName>
    </submittedName>
</protein>
<accession>A0A4Z2JBQ1</accession>
<dbReference type="EMBL" id="SRLO01000009">
    <property type="protein sequence ID" value="TNN87659.1"/>
    <property type="molecule type" value="Genomic_DNA"/>
</dbReference>
<dbReference type="AlphaFoldDB" id="A0A4Z2JBQ1"/>
<evidence type="ECO:0000313" key="1">
    <source>
        <dbReference type="EMBL" id="TNN87659.1"/>
    </source>
</evidence>
<proteinExistence type="predicted"/>
<name>A0A4Z2JBQ1_9TELE</name>
<organism evidence="1 2">
    <name type="scientific">Liparis tanakae</name>
    <name type="common">Tanaka's snailfish</name>
    <dbReference type="NCBI Taxonomy" id="230148"/>
    <lineage>
        <taxon>Eukaryota</taxon>
        <taxon>Metazoa</taxon>
        <taxon>Chordata</taxon>
        <taxon>Craniata</taxon>
        <taxon>Vertebrata</taxon>
        <taxon>Euteleostomi</taxon>
        <taxon>Actinopterygii</taxon>
        <taxon>Neopterygii</taxon>
        <taxon>Teleostei</taxon>
        <taxon>Neoteleostei</taxon>
        <taxon>Acanthomorphata</taxon>
        <taxon>Eupercaria</taxon>
        <taxon>Perciformes</taxon>
        <taxon>Cottioidei</taxon>
        <taxon>Cottales</taxon>
        <taxon>Liparidae</taxon>
        <taxon>Liparis</taxon>
    </lineage>
</organism>
<sequence>MVSFGDTGNLRKIPVGSRKSITTSWSPSFSHSSCIPYFPEGIVTASHLPLTTYPSQPVGANTHSPVRSARVSLPAKMEAVASPGHVALSGGGLQVSPSKVFVHPAAKGRSARAPAVKCFRASVKCAVIHAAAVRTEPRSRCAAPALQGTVRQNFSEVKVSRTPALRHYLLCQVPSTEVMVVKGQRPTHSVQVVWEQQQTRPATVHLQLWYT</sequence>
<dbReference type="Proteomes" id="UP000314294">
    <property type="component" value="Unassembled WGS sequence"/>
</dbReference>
<keyword evidence="2" id="KW-1185">Reference proteome</keyword>
<reference evidence="1 2" key="1">
    <citation type="submission" date="2019-03" db="EMBL/GenBank/DDBJ databases">
        <title>First draft genome of Liparis tanakae, snailfish: a comprehensive survey of snailfish specific genes.</title>
        <authorList>
            <person name="Kim W."/>
            <person name="Song I."/>
            <person name="Jeong J.-H."/>
            <person name="Kim D."/>
            <person name="Kim S."/>
            <person name="Ryu S."/>
            <person name="Song J.Y."/>
            <person name="Lee S.K."/>
        </authorList>
    </citation>
    <scope>NUCLEOTIDE SEQUENCE [LARGE SCALE GENOMIC DNA]</scope>
    <source>
        <tissue evidence="1">Muscle</tissue>
    </source>
</reference>